<keyword evidence="2" id="KW-1185">Reference proteome</keyword>
<protein>
    <submittedName>
        <fullName evidence="1">Uncharacterized protein</fullName>
    </submittedName>
</protein>
<accession>A0ACC2ZWH2</accession>
<organism evidence="1 2">
    <name type="scientific">Neophaeococcomyces mojaviensis</name>
    <dbReference type="NCBI Taxonomy" id="3383035"/>
    <lineage>
        <taxon>Eukaryota</taxon>
        <taxon>Fungi</taxon>
        <taxon>Dikarya</taxon>
        <taxon>Ascomycota</taxon>
        <taxon>Pezizomycotina</taxon>
        <taxon>Eurotiomycetes</taxon>
        <taxon>Chaetothyriomycetidae</taxon>
        <taxon>Chaetothyriales</taxon>
        <taxon>Chaetothyriales incertae sedis</taxon>
        <taxon>Neophaeococcomyces</taxon>
    </lineage>
</organism>
<dbReference type="EMBL" id="JAPDRQ010000229">
    <property type="protein sequence ID" value="KAJ9651902.1"/>
    <property type="molecule type" value="Genomic_DNA"/>
</dbReference>
<gene>
    <name evidence="1" type="ORF">H2198_008831</name>
</gene>
<proteinExistence type="predicted"/>
<evidence type="ECO:0000313" key="1">
    <source>
        <dbReference type="EMBL" id="KAJ9651902.1"/>
    </source>
</evidence>
<sequence>MSYHAKQSITPARKMLAFVFLFVAPVFPFALPPHDVNLQDLTIARSNRAQRVPLQPSISPLSTDFDDSPLPVIVWHGLGDASNADGLADTGDIINEVHPGTYVHFISANGESDDRSASFFGNVTEQIDLVCETLAKDPILSTALAVDAIGFSQGGQFLRGYVERCGSWAPKVRSLVTFGSQHNGIVEFQKCKGATDFVCHAANALLKSSTVWSDYVQSHLVPAQYYRDLNDYENYLAHSNFLADINNERNHKNETYKENLAQLEKFVMILFEDDNTVIPKESGWFAEVNATSGHVTLLKNRPIYQENWIGLKDLDEKGGLVFETVRGEHMQLKEKDLKRIFRKYLGPLRKDARDGLKVDL</sequence>
<comment type="caution">
    <text evidence="1">The sequence shown here is derived from an EMBL/GenBank/DDBJ whole genome shotgun (WGS) entry which is preliminary data.</text>
</comment>
<dbReference type="Proteomes" id="UP001172386">
    <property type="component" value="Unassembled WGS sequence"/>
</dbReference>
<name>A0ACC2ZWH2_9EURO</name>
<evidence type="ECO:0000313" key="2">
    <source>
        <dbReference type="Proteomes" id="UP001172386"/>
    </source>
</evidence>
<reference evidence="1" key="1">
    <citation type="submission" date="2022-10" db="EMBL/GenBank/DDBJ databases">
        <title>Culturing micro-colonial fungi from biological soil crusts in the Mojave desert and describing Neophaeococcomyces mojavensis, and introducing the new genera and species Taxawa tesnikishii.</title>
        <authorList>
            <person name="Kurbessoian T."/>
            <person name="Stajich J.E."/>
        </authorList>
    </citation>
    <scope>NUCLEOTIDE SEQUENCE</scope>
    <source>
        <strain evidence="1">JES_112</strain>
    </source>
</reference>